<dbReference type="Proteomes" id="UP000016933">
    <property type="component" value="Unassembled WGS sequence"/>
</dbReference>
<evidence type="ECO:0000313" key="2">
    <source>
        <dbReference type="Proteomes" id="UP000016933"/>
    </source>
</evidence>
<reference evidence="2" key="1">
    <citation type="journal article" date="2012" name="PLoS Genet.">
        <title>The genomes of the fungal plant pathogens Cladosporium fulvum and Dothistroma septosporum reveal adaptation to different hosts and lifestyles but also signatures of common ancestry.</title>
        <authorList>
            <person name="de Wit P.J.G.M."/>
            <person name="van der Burgt A."/>
            <person name="Oekmen B."/>
            <person name="Stergiopoulos I."/>
            <person name="Abd-Elsalam K.A."/>
            <person name="Aerts A.L."/>
            <person name="Bahkali A.H."/>
            <person name="Beenen H.G."/>
            <person name="Chettri P."/>
            <person name="Cox M.P."/>
            <person name="Datema E."/>
            <person name="de Vries R.P."/>
            <person name="Dhillon B."/>
            <person name="Ganley A.R."/>
            <person name="Griffiths S.A."/>
            <person name="Guo Y."/>
            <person name="Hamelin R.C."/>
            <person name="Henrissat B."/>
            <person name="Kabir M.S."/>
            <person name="Jashni M.K."/>
            <person name="Kema G."/>
            <person name="Klaubauf S."/>
            <person name="Lapidus A."/>
            <person name="Levasseur A."/>
            <person name="Lindquist E."/>
            <person name="Mehrabi R."/>
            <person name="Ohm R.A."/>
            <person name="Owen T.J."/>
            <person name="Salamov A."/>
            <person name="Schwelm A."/>
            <person name="Schijlen E."/>
            <person name="Sun H."/>
            <person name="van den Burg H.A."/>
            <person name="van Ham R.C.H.J."/>
            <person name="Zhang S."/>
            <person name="Goodwin S.B."/>
            <person name="Grigoriev I.V."/>
            <person name="Collemare J."/>
            <person name="Bradshaw R.E."/>
        </authorList>
    </citation>
    <scope>NUCLEOTIDE SEQUENCE [LARGE SCALE GENOMIC DNA]</scope>
    <source>
        <strain evidence="2">NZE10 / CBS 128990</strain>
    </source>
</reference>
<keyword evidence="2" id="KW-1185">Reference proteome</keyword>
<dbReference type="HOGENOM" id="CLU_2558253_0_0_1"/>
<proteinExistence type="predicted"/>
<reference evidence="1 2" key="2">
    <citation type="journal article" date="2012" name="PLoS Pathog.">
        <title>Diverse lifestyles and strategies of plant pathogenesis encoded in the genomes of eighteen Dothideomycetes fungi.</title>
        <authorList>
            <person name="Ohm R.A."/>
            <person name="Feau N."/>
            <person name="Henrissat B."/>
            <person name="Schoch C.L."/>
            <person name="Horwitz B.A."/>
            <person name="Barry K.W."/>
            <person name="Condon B.J."/>
            <person name="Copeland A.C."/>
            <person name="Dhillon B."/>
            <person name="Glaser F."/>
            <person name="Hesse C.N."/>
            <person name="Kosti I."/>
            <person name="LaButti K."/>
            <person name="Lindquist E.A."/>
            <person name="Lucas S."/>
            <person name="Salamov A.A."/>
            <person name="Bradshaw R.E."/>
            <person name="Ciuffetti L."/>
            <person name="Hamelin R.C."/>
            <person name="Kema G.H.J."/>
            <person name="Lawrence C."/>
            <person name="Scott J.A."/>
            <person name="Spatafora J.W."/>
            <person name="Turgeon B.G."/>
            <person name="de Wit P.J.G.M."/>
            <person name="Zhong S."/>
            <person name="Goodwin S.B."/>
            <person name="Grigoriev I.V."/>
        </authorList>
    </citation>
    <scope>NUCLEOTIDE SEQUENCE [LARGE SCALE GENOMIC DNA]</scope>
    <source>
        <strain evidence="2">NZE10 / CBS 128990</strain>
    </source>
</reference>
<dbReference type="AlphaFoldDB" id="M2XIE1"/>
<name>M2XIE1_DOTSN</name>
<sequence>MDASDDLVSKLLDVLMLSQKERETLAVFGRRESIEAPVESGQLYLRANLTGSELTSGPRRRSASARKAGICWRRREMPDTLQ</sequence>
<organism evidence="1 2">
    <name type="scientific">Dothistroma septosporum (strain NZE10 / CBS 128990)</name>
    <name type="common">Red band needle blight fungus</name>
    <name type="synonym">Mycosphaerella pini</name>
    <dbReference type="NCBI Taxonomy" id="675120"/>
    <lineage>
        <taxon>Eukaryota</taxon>
        <taxon>Fungi</taxon>
        <taxon>Dikarya</taxon>
        <taxon>Ascomycota</taxon>
        <taxon>Pezizomycotina</taxon>
        <taxon>Dothideomycetes</taxon>
        <taxon>Dothideomycetidae</taxon>
        <taxon>Mycosphaerellales</taxon>
        <taxon>Mycosphaerellaceae</taxon>
        <taxon>Dothistroma</taxon>
    </lineage>
</organism>
<gene>
    <name evidence="1" type="ORF">DOTSEDRAFT_75084</name>
</gene>
<protein>
    <submittedName>
        <fullName evidence="1">Uncharacterized protein</fullName>
    </submittedName>
</protein>
<dbReference type="EMBL" id="KB446545">
    <property type="protein sequence ID" value="EME39237.1"/>
    <property type="molecule type" value="Genomic_DNA"/>
</dbReference>
<evidence type="ECO:0000313" key="1">
    <source>
        <dbReference type="EMBL" id="EME39237.1"/>
    </source>
</evidence>
<accession>M2XIE1</accession>